<dbReference type="SUPFAM" id="SSF47413">
    <property type="entry name" value="lambda repressor-like DNA-binding domains"/>
    <property type="match status" value="1"/>
</dbReference>
<name>W1XZR0_9ZZZZ</name>
<dbReference type="AlphaFoldDB" id="W1XZR0"/>
<keyword evidence="1 3" id="KW-0238">DNA-binding</keyword>
<accession>W1XZR0</accession>
<dbReference type="Pfam" id="PF01381">
    <property type="entry name" value="HTH_3"/>
    <property type="match status" value="1"/>
</dbReference>
<dbReference type="InterPro" id="IPR010982">
    <property type="entry name" value="Lambda_DNA-bd_dom_sf"/>
</dbReference>
<proteinExistence type="predicted"/>
<sequence>MDNRIAELRKEKGMTLKQLAKEFNIRDNTLSQYETGKRSPQLGLLQEMAKFFDVSIEYITRYSDKRDYPINNDKEAIALLKRLKDEKHFSHMNLSYKTALNIGIWSMEHEELLKNDYPDLINTAYFLVKDVISENKILKHYSKERIKRNNLLDKIDDLLLEDEEYYGANVFQVYEFMKETERIGWEQTKELMNYIKSLPTEEIEDEEF</sequence>
<evidence type="ECO:0000259" key="2">
    <source>
        <dbReference type="PROSITE" id="PS50943"/>
    </source>
</evidence>
<dbReference type="InterPro" id="IPR001387">
    <property type="entry name" value="Cro/C1-type_HTH"/>
</dbReference>
<evidence type="ECO:0000313" key="3">
    <source>
        <dbReference type="EMBL" id="ETJ35778.1"/>
    </source>
</evidence>
<dbReference type="PROSITE" id="PS50943">
    <property type="entry name" value="HTH_CROC1"/>
    <property type="match status" value="1"/>
</dbReference>
<feature type="domain" description="HTH cro/C1-type" evidence="2">
    <location>
        <begin position="5"/>
        <end position="59"/>
    </location>
</feature>
<reference evidence="3" key="1">
    <citation type="submission" date="2013-12" db="EMBL/GenBank/DDBJ databases">
        <title>A Varibaculum cambriense genome reconstructed from a premature infant gut community with otherwise low bacterial novelty that shifts toward anaerobic metabolism during the third week of life.</title>
        <authorList>
            <person name="Brown C.T."/>
            <person name="Sharon I."/>
            <person name="Thomas B.C."/>
            <person name="Castelle C.J."/>
            <person name="Morowitz M.J."/>
            <person name="Banfield J.F."/>
        </authorList>
    </citation>
    <scope>NUCLEOTIDE SEQUENCE</scope>
</reference>
<evidence type="ECO:0000256" key="1">
    <source>
        <dbReference type="ARBA" id="ARBA00023125"/>
    </source>
</evidence>
<organism evidence="3">
    <name type="scientific">human gut metagenome</name>
    <dbReference type="NCBI Taxonomy" id="408170"/>
    <lineage>
        <taxon>unclassified sequences</taxon>
        <taxon>metagenomes</taxon>
        <taxon>organismal metagenomes</taxon>
    </lineage>
</organism>
<dbReference type="GO" id="GO:0003677">
    <property type="term" value="F:DNA binding"/>
    <property type="evidence" value="ECO:0007669"/>
    <property type="project" value="UniProtKB-KW"/>
</dbReference>
<dbReference type="PANTHER" id="PTHR46558">
    <property type="entry name" value="TRACRIPTIONAL REGULATORY PROTEIN-RELATED-RELATED"/>
    <property type="match status" value="1"/>
</dbReference>
<gene>
    <name evidence="3" type="ORF">Q604_UNBC09878G0003</name>
</gene>
<protein>
    <submittedName>
        <fullName evidence="3">DNA-binding helix-turn-helix protein</fullName>
    </submittedName>
</protein>
<dbReference type="EMBL" id="AZMM01009878">
    <property type="protein sequence ID" value="ETJ35778.1"/>
    <property type="molecule type" value="Genomic_DNA"/>
</dbReference>
<dbReference type="PANTHER" id="PTHR46558:SF11">
    <property type="entry name" value="HTH-TYPE TRANSCRIPTIONAL REGULATOR XRE"/>
    <property type="match status" value="1"/>
</dbReference>
<comment type="caution">
    <text evidence="3">The sequence shown here is derived from an EMBL/GenBank/DDBJ whole genome shotgun (WGS) entry which is preliminary data.</text>
</comment>
<dbReference type="CDD" id="cd00093">
    <property type="entry name" value="HTH_XRE"/>
    <property type="match status" value="1"/>
</dbReference>
<dbReference type="SMART" id="SM00530">
    <property type="entry name" value="HTH_XRE"/>
    <property type="match status" value="1"/>
</dbReference>
<dbReference type="Gene3D" id="1.10.260.40">
    <property type="entry name" value="lambda repressor-like DNA-binding domains"/>
    <property type="match status" value="1"/>
</dbReference>